<dbReference type="EMBL" id="CP059851">
    <property type="protein sequence ID" value="QMW22035.1"/>
    <property type="molecule type" value="Genomic_DNA"/>
</dbReference>
<gene>
    <name evidence="11" type="primary">folP</name>
    <name evidence="11" type="ORF">H3309_11735</name>
</gene>
<keyword evidence="6 9" id="KW-0479">Metal-binding</keyword>
<evidence type="ECO:0000256" key="1">
    <source>
        <dbReference type="ARBA" id="ARBA00000012"/>
    </source>
</evidence>
<proteinExistence type="inferred from homology"/>
<comment type="catalytic activity">
    <reaction evidence="1">
        <text>(7,8-dihydropterin-6-yl)methyl diphosphate + 4-aminobenzoate = 7,8-dihydropteroate + diphosphate</text>
        <dbReference type="Rhea" id="RHEA:19949"/>
        <dbReference type="ChEBI" id="CHEBI:17836"/>
        <dbReference type="ChEBI" id="CHEBI:17839"/>
        <dbReference type="ChEBI" id="CHEBI:33019"/>
        <dbReference type="ChEBI" id="CHEBI:72950"/>
        <dbReference type="EC" id="2.5.1.15"/>
    </reaction>
</comment>
<keyword evidence="12" id="KW-1185">Reference proteome</keyword>
<dbReference type="PANTHER" id="PTHR20941">
    <property type="entry name" value="FOLATE SYNTHESIS PROTEINS"/>
    <property type="match status" value="1"/>
</dbReference>
<dbReference type="GO" id="GO:0046656">
    <property type="term" value="P:folic acid biosynthetic process"/>
    <property type="evidence" value="ECO:0007669"/>
    <property type="project" value="UniProtKB-KW"/>
</dbReference>
<dbReference type="CDD" id="cd00739">
    <property type="entry name" value="DHPS"/>
    <property type="match status" value="1"/>
</dbReference>
<name>A0A7G5IF93_9SPHN</name>
<evidence type="ECO:0000256" key="6">
    <source>
        <dbReference type="ARBA" id="ARBA00022723"/>
    </source>
</evidence>
<keyword evidence="8 9" id="KW-0289">Folate biosynthesis</keyword>
<dbReference type="GO" id="GO:0046872">
    <property type="term" value="F:metal ion binding"/>
    <property type="evidence" value="ECO:0007669"/>
    <property type="project" value="UniProtKB-KW"/>
</dbReference>
<organism evidence="11 12">
    <name type="scientific">Sandaracinobacteroides saxicola</name>
    <dbReference type="NCBI Taxonomy" id="2759707"/>
    <lineage>
        <taxon>Bacteria</taxon>
        <taxon>Pseudomonadati</taxon>
        <taxon>Pseudomonadota</taxon>
        <taxon>Alphaproteobacteria</taxon>
        <taxon>Sphingomonadales</taxon>
        <taxon>Sphingosinicellaceae</taxon>
        <taxon>Sandaracinobacteroides</taxon>
    </lineage>
</organism>
<dbReference type="PROSITE" id="PS00793">
    <property type="entry name" value="DHPS_2"/>
    <property type="match status" value="1"/>
</dbReference>
<evidence type="ECO:0000256" key="2">
    <source>
        <dbReference type="ARBA" id="ARBA00001946"/>
    </source>
</evidence>
<protein>
    <recommendedName>
        <fullName evidence="4 9">Dihydropteroate synthase</fullName>
        <shortName evidence="9">DHPS</shortName>
        <ecNumber evidence="4 9">2.5.1.15</ecNumber>
    </recommendedName>
    <alternativeName>
        <fullName evidence="9">Dihydropteroate pyrophosphorylase</fullName>
    </alternativeName>
</protein>
<dbReference type="PROSITE" id="PS50972">
    <property type="entry name" value="PTERIN_BINDING"/>
    <property type="match status" value="1"/>
</dbReference>
<keyword evidence="5 9" id="KW-0808">Transferase</keyword>
<dbReference type="EC" id="2.5.1.15" evidence="4 9"/>
<comment type="similarity">
    <text evidence="9">Belongs to the DHPS family.</text>
</comment>
<evidence type="ECO:0000256" key="3">
    <source>
        <dbReference type="ARBA" id="ARBA00004763"/>
    </source>
</evidence>
<dbReference type="AlphaFoldDB" id="A0A7G5IF93"/>
<evidence type="ECO:0000259" key="10">
    <source>
        <dbReference type="PROSITE" id="PS50972"/>
    </source>
</evidence>
<sequence length="279" mass="28473">MKPHIMGILNVTPDSFSDGGRLGSVEEAVVAARAMRAAGAAIIDVGGESTRPGAAPVAVAEELRRTIPVVAALVAEGIPVSIDTRKAAVMRAALAAGATMLNDVSALTHDRESLAVAAASDAAIVLMHHQGTPETMQRAPAYADPLAEVIEWLRARVAACEAAGIDRARLIVDPGIGFGKGLAHNLALLRGLDRIAVETGCPLLLGASRKSLIPAIAGAAPVSDRLPGSLALALHGATKAAAWLRVHDVAETAQALAVWRALNGPAAEPPPRRAAPPPA</sequence>
<dbReference type="InterPro" id="IPR011005">
    <property type="entry name" value="Dihydropteroate_synth-like_sf"/>
</dbReference>
<dbReference type="InterPro" id="IPR000489">
    <property type="entry name" value="Pterin-binding_dom"/>
</dbReference>
<accession>A0A7G5IF93</accession>
<evidence type="ECO:0000256" key="8">
    <source>
        <dbReference type="ARBA" id="ARBA00022909"/>
    </source>
</evidence>
<reference evidence="11 12" key="1">
    <citation type="submission" date="2020-07" db="EMBL/GenBank/DDBJ databases">
        <title>Complete genome sequence for Sandaracinobacter sp. M6.</title>
        <authorList>
            <person name="Tang Y."/>
            <person name="Liu Q."/>
            <person name="Guo Z."/>
            <person name="Lei P."/>
            <person name="Huang B."/>
        </authorList>
    </citation>
    <scope>NUCLEOTIDE SEQUENCE [LARGE SCALE GENOMIC DNA]</scope>
    <source>
        <strain evidence="11 12">M6</strain>
    </source>
</reference>
<keyword evidence="7 9" id="KW-0460">Magnesium</keyword>
<dbReference type="NCBIfam" id="TIGR01496">
    <property type="entry name" value="DHPS"/>
    <property type="match status" value="1"/>
</dbReference>
<dbReference type="KEGG" id="sand:H3309_11735"/>
<evidence type="ECO:0000313" key="11">
    <source>
        <dbReference type="EMBL" id="QMW22035.1"/>
    </source>
</evidence>
<dbReference type="UniPathway" id="UPA00077">
    <property type="reaction ID" value="UER00156"/>
</dbReference>
<dbReference type="InterPro" id="IPR045031">
    <property type="entry name" value="DHP_synth-like"/>
</dbReference>
<dbReference type="GO" id="GO:0005829">
    <property type="term" value="C:cytosol"/>
    <property type="evidence" value="ECO:0007669"/>
    <property type="project" value="TreeGrafter"/>
</dbReference>
<dbReference type="RefSeq" id="WP_182294880.1">
    <property type="nucleotide sequence ID" value="NZ_CP059851.1"/>
</dbReference>
<evidence type="ECO:0000256" key="4">
    <source>
        <dbReference type="ARBA" id="ARBA00012458"/>
    </source>
</evidence>
<dbReference type="PANTHER" id="PTHR20941:SF1">
    <property type="entry name" value="FOLIC ACID SYNTHESIS PROTEIN FOL1"/>
    <property type="match status" value="1"/>
</dbReference>
<evidence type="ECO:0000256" key="7">
    <source>
        <dbReference type="ARBA" id="ARBA00022842"/>
    </source>
</evidence>
<dbReference type="Proteomes" id="UP000515292">
    <property type="component" value="Chromosome"/>
</dbReference>
<dbReference type="SUPFAM" id="SSF51717">
    <property type="entry name" value="Dihydropteroate synthetase-like"/>
    <property type="match status" value="1"/>
</dbReference>
<dbReference type="InterPro" id="IPR006390">
    <property type="entry name" value="DHP_synth_dom"/>
</dbReference>
<evidence type="ECO:0000256" key="5">
    <source>
        <dbReference type="ARBA" id="ARBA00022679"/>
    </source>
</evidence>
<evidence type="ECO:0000313" key="12">
    <source>
        <dbReference type="Proteomes" id="UP000515292"/>
    </source>
</evidence>
<comment type="function">
    <text evidence="9">Catalyzes the condensation of para-aminobenzoate (pABA) with 6-hydroxymethyl-7,8-dihydropterin diphosphate (DHPt-PP) to form 7,8-dihydropteroate (H2Pte), the immediate precursor of folate derivatives.</text>
</comment>
<evidence type="ECO:0000256" key="9">
    <source>
        <dbReference type="RuleBase" id="RU361205"/>
    </source>
</evidence>
<dbReference type="Pfam" id="PF00809">
    <property type="entry name" value="Pterin_bind"/>
    <property type="match status" value="1"/>
</dbReference>
<comment type="pathway">
    <text evidence="3 9">Cofactor biosynthesis; tetrahydrofolate biosynthesis; 7,8-dihydrofolate from 2-amino-4-hydroxy-6-hydroxymethyl-7,8-dihydropteridine diphosphate and 4-aminobenzoate: step 1/2.</text>
</comment>
<dbReference type="GO" id="GO:0004156">
    <property type="term" value="F:dihydropteroate synthase activity"/>
    <property type="evidence" value="ECO:0007669"/>
    <property type="project" value="UniProtKB-EC"/>
</dbReference>
<feature type="domain" description="Pterin-binding" evidence="10">
    <location>
        <begin position="3"/>
        <end position="257"/>
    </location>
</feature>
<dbReference type="GO" id="GO:0046654">
    <property type="term" value="P:tetrahydrofolate biosynthetic process"/>
    <property type="evidence" value="ECO:0007669"/>
    <property type="project" value="UniProtKB-UniPathway"/>
</dbReference>
<dbReference type="Gene3D" id="3.20.20.20">
    <property type="entry name" value="Dihydropteroate synthase-like"/>
    <property type="match status" value="1"/>
</dbReference>
<comment type="cofactor">
    <cofactor evidence="2 9">
        <name>Mg(2+)</name>
        <dbReference type="ChEBI" id="CHEBI:18420"/>
    </cofactor>
</comment>
<dbReference type="PROSITE" id="PS00792">
    <property type="entry name" value="DHPS_1"/>
    <property type="match status" value="1"/>
</dbReference>